<dbReference type="Proteomes" id="UP000193778">
    <property type="component" value="Unassembled WGS sequence"/>
</dbReference>
<organism evidence="2 3">
    <name type="scientific">Ruegeria meonggei</name>
    <dbReference type="NCBI Taxonomy" id="1446476"/>
    <lineage>
        <taxon>Bacteria</taxon>
        <taxon>Pseudomonadati</taxon>
        <taxon>Pseudomonadota</taxon>
        <taxon>Alphaproteobacteria</taxon>
        <taxon>Rhodobacterales</taxon>
        <taxon>Roseobacteraceae</taxon>
        <taxon>Ruegeria</taxon>
    </lineage>
</organism>
<feature type="transmembrane region" description="Helical" evidence="1">
    <location>
        <begin position="6"/>
        <end position="26"/>
    </location>
</feature>
<evidence type="ECO:0000256" key="1">
    <source>
        <dbReference type="SAM" id="Phobius"/>
    </source>
</evidence>
<dbReference type="OrthoDB" id="7814276at2"/>
<dbReference type="AlphaFoldDB" id="A0A1X6YTN3"/>
<accession>A0A1X6YTN3</accession>
<keyword evidence="1" id="KW-0812">Transmembrane</keyword>
<keyword evidence="1" id="KW-1133">Transmembrane helix</keyword>
<protein>
    <submittedName>
        <fullName evidence="2">Uncharacterized protein</fullName>
    </submittedName>
</protein>
<gene>
    <name evidence="2" type="ORF">RUM8411_01238</name>
</gene>
<keyword evidence="1" id="KW-0472">Membrane</keyword>
<feature type="transmembrane region" description="Helical" evidence="1">
    <location>
        <begin position="33"/>
        <end position="53"/>
    </location>
</feature>
<proteinExistence type="predicted"/>
<evidence type="ECO:0000313" key="3">
    <source>
        <dbReference type="Proteomes" id="UP000193778"/>
    </source>
</evidence>
<feature type="transmembrane region" description="Helical" evidence="1">
    <location>
        <begin position="65"/>
        <end position="84"/>
    </location>
</feature>
<dbReference type="RefSeq" id="WP_143534834.1">
    <property type="nucleotide sequence ID" value="NZ_FWFP01000003.1"/>
</dbReference>
<evidence type="ECO:0000313" key="2">
    <source>
        <dbReference type="EMBL" id="SLN30511.1"/>
    </source>
</evidence>
<keyword evidence="3" id="KW-1185">Reference proteome</keyword>
<name>A0A1X6YTN3_9RHOB</name>
<reference evidence="3" key="1">
    <citation type="submission" date="2017-03" db="EMBL/GenBank/DDBJ databases">
        <authorList>
            <person name="Rodrigo-Torres L."/>
            <person name="Arahal R.D."/>
            <person name="Lucena T."/>
        </authorList>
    </citation>
    <scope>NUCLEOTIDE SEQUENCE [LARGE SCALE GENOMIC DNA]</scope>
    <source>
        <strain evidence="3">CECT 8411</strain>
    </source>
</reference>
<dbReference type="EMBL" id="FWFP01000003">
    <property type="protein sequence ID" value="SLN30511.1"/>
    <property type="molecule type" value="Genomic_DNA"/>
</dbReference>
<sequence>MLAHSFASASVALVGTLSILALVMIYPRVWWETLSTALILGLILMFLPLIETLPDFAPAQNQSMVVAWILFGTVFGSIFLWLGLNWLPDTVREIPYGLAQWTSRICYDMPADKAFQILKTTSDSDDGYYKVGPAGVDGVFSVSMTTNTVNPQTYEPEIEELHYKCRIEQEGEYSQIISVFFLVEDEANVDVERLSVQANGSAAICETRTERSRRSFYEDLGFWLQDYGGDHLYGRLARTDGQGAAALNTLPYVNPLVGLARFFERFNDNPPNPSDGST</sequence>